<feature type="chain" id="PRO_5009116120" evidence="1">
    <location>
        <begin position="29"/>
        <end position="208"/>
    </location>
</feature>
<organism evidence="2">
    <name type="scientific">Amblyomma aureolatum</name>
    <dbReference type="NCBI Taxonomy" id="187763"/>
    <lineage>
        <taxon>Eukaryota</taxon>
        <taxon>Metazoa</taxon>
        <taxon>Ecdysozoa</taxon>
        <taxon>Arthropoda</taxon>
        <taxon>Chelicerata</taxon>
        <taxon>Arachnida</taxon>
        <taxon>Acari</taxon>
        <taxon>Parasitiformes</taxon>
        <taxon>Ixodida</taxon>
        <taxon>Ixodoidea</taxon>
        <taxon>Ixodidae</taxon>
        <taxon>Amblyomminae</taxon>
        <taxon>Amblyomma</taxon>
    </lineage>
</organism>
<dbReference type="EMBL" id="GFAC01000319">
    <property type="protein sequence ID" value="JAT98869.1"/>
    <property type="molecule type" value="mRNA"/>
</dbReference>
<evidence type="ECO:0000313" key="2">
    <source>
        <dbReference type="EMBL" id="JAT98869.1"/>
    </source>
</evidence>
<accession>A0A1E1XIC7</accession>
<name>A0A1E1XIC7_9ACAR</name>
<proteinExistence type="evidence at transcript level"/>
<keyword evidence="1" id="KW-0732">Signal</keyword>
<reference evidence="2" key="1">
    <citation type="journal article" date="2017" name="Front. Cell. Infect. Microbiol.">
        <title>The Distinct Transcriptional Response of the Midgut of Amblyomma sculptum and Amblyomma aureolatum Ticks to Rickettsia rickettsii Correlates to Their Differences in Susceptibility to Infection.</title>
        <authorList>
            <person name="Martins L.A."/>
            <person name="Galletti M.F.B.M."/>
            <person name="Ribeiro J.M."/>
            <person name="Fujita A."/>
            <person name="Costa F.B."/>
            <person name="Labruna M.B."/>
            <person name="Daffre S."/>
            <person name="Fogaca A.C."/>
        </authorList>
    </citation>
    <scope>NUCLEOTIDE SEQUENCE</scope>
</reference>
<sequence length="208" mass="23228">MASRSSSAATLLVFTAAPLLVLLQVATASQVPYGCSWKDTVYCYFKLSAHAFISYQLDDKGNINAEEHAKDCMRMTLPSVCHDQLSVCPEDIKANLSSFEEGYRQLRDFICDINDVKGYIKVAASISQTRLQRCLQKYPGQASRSLDECREARVSATCVAKVLQESSPMEYETLNAYNKRFHTALLMMRGCELPSEFTPDLHSSQATL</sequence>
<evidence type="ECO:0000256" key="1">
    <source>
        <dbReference type="SAM" id="SignalP"/>
    </source>
</evidence>
<feature type="non-terminal residue" evidence="2">
    <location>
        <position position="208"/>
    </location>
</feature>
<protein>
    <submittedName>
        <fullName evidence="2">Putative secreted peptide</fullName>
    </submittedName>
</protein>
<dbReference type="AlphaFoldDB" id="A0A1E1XIC7"/>
<feature type="signal peptide" evidence="1">
    <location>
        <begin position="1"/>
        <end position="28"/>
    </location>
</feature>